<dbReference type="Proteomes" id="UP000009062">
    <property type="component" value="Chromosome"/>
</dbReference>
<dbReference type="InterPro" id="IPR036249">
    <property type="entry name" value="Thioredoxin-like_sf"/>
</dbReference>
<feature type="transmembrane region" description="Helical" evidence="1">
    <location>
        <begin position="268"/>
        <end position="294"/>
    </location>
</feature>
<dbReference type="EMBL" id="CP003316">
    <property type="protein sequence ID" value="AFA39855.1"/>
    <property type="molecule type" value="Genomic_DNA"/>
</dbReference>
<feature type="transmembrane region" description="Helical" evidence="1">
    <location>
        <begin position="230"/>
        <end position="248"/>
    </location>
</feature>
<feature type="transmembrane region" description="Helical" evidence="1">
    <location>
        <begin position="300"/>
        <end position="320"/>
    </location>
</feature>
<keyword evidence="1" id="KW-0812">Transmembrane</keyword>
<dbReference type="KEGG" id="pog:Pogu_1828"/>
<dbReference type="eggNOG" id="arCOG02405">
    <property type="taxonomic scope" value="Archaea"/>
</dbReference>
<keyword evidence="1" id="KW-0472">Membrane</keyword>
<evidence type="ECO:0000256" key="1">
    <source>
        <dbReference type="SAM" id="Phobius"/>
    </source>
</evidence>
<proteinExistence type="predicted"/>
<dbReference type="STRING" id="698757.Pogu_1828"/>
<evidence type="ECO:0000313" key="2">
    <source>
        <dbReference type="EMBL" id="AFA39855.1"/>
    </source>
</evidence>
<sequence>MARILLAIFLLSLILKAGNITVVYFWQPGCLGCEYMEKHVFSDPQAQSLLSKMKFVKQDVRLVNYIEGYAEYVLVVEGGSLTYINGTFKASDNWQTRLVEINDYARVPIIATPAVVVLEEASGRKYIRGYLLGALPPDKFIQFLDISINKSLEKVSGPAPGFSLIAAILFAVGLGAASAISPCIVLPLALATTRKKLIYFIGGGIPGYAVWSATLALFGLPIYLDKNLSAILITTLGTMYIIGVKRLFWRVQTFFHKVARGSDVLVGVFMPFISLPCFLPLFGIAGVLSMALFTTPMERFLIFLFFGVTYMLLISLIGASLGVFRKFRTYVILVLIAGALVMLYA</sequence>
<name>H6Q9I7_PYROT</name>
<gene>
    <name evidence="2" type="ordered locus">Pogu_1828</name>
</gene>
<protein>
    <recommendedName>
        <fullName evidence="4">Cytochrome c biogenesis protein</fullName>
    </recommendedName>
</protein>
<dbReference type="HOGENOM" id="CLU_803201_0_0_2"/>
<keyword evidence="3" id="KW-1185">Reference proteome</keyword>
<feature type="transmembrane region" description="Helical" evidence="1">
    <location>
        <begin position="197"/>
        <end position="224"/>
    </location>
</feature>
<evidence type="ECO:0000313" key="3">
    <source>
        <dbReference type="Proteomes" id="UP000009062"/>
    </source>
</evidence>
<reference evidence="2 3" key="1">
    <citation type="journal article" date="2012" name="Stand. Genomic Sci.">
        <title>Complete genome sequence of Pyrobaculum oguniense.</title>
        <authorList>
            <person name="Bernick D.L."/>
            <person name="Karplus K."/>
            <person name="Lui L.M."/>
            <person name="Coker J.K."/>
            <person name="Murphy J.N."/>
            <person name="Chan P.P."/>
            <person name="Cozen A.E."/>
            <person name="Lowe T.M."/>
        </authorList>
    </citation>
    <scope>NUCLEOTIDE SEQUENCE [LARGE SCALE GENOMIC DNA]</scope>
    <source>
        <strain evidence="2 3">TE7</strain>
    </source>
</reference>
<dbReference type="SUPFAM" id="SSF52833">
    <property type="entry name" value="Thioredoxin-like"/>
    <property type="match status" value="1"/>
</dbReference>
<organism evidence="2 3">
    <name type="scientific">Pyrobaculum oguniense (strain DSM 13380 / JCM 10595 / TE7)</name>
    <dbReference type="NCBI Taxonomy" id="698757"/>
    <lineage>
        <taxon>Archaea</taxon>
        <taxon>Thermoproteota</taxon>
        <taxon>Thermoprotei</taxon>
        <taxon>Thermoproteales</taxon>
        <taxon>Thermoproteaceae</taxon>
        <taxon>Pyrobaculum</taxon>
    </lineage>
</organism>
<evidence type="ECO:0008006" key="4">
    <source>
        <dbReference type="Google" id="ProtNLM"/>
    </source>
</evidence>
<dbReference type="AlphaFoldDB" id="H6Q9I7"/>
<feature type="transmembrane region" description="Helical" evidence="1">
    <location>
        <begin position="327"/>
        <end position="344"/>
    </location>
</feature>
<keyword evidence="1" id="KW-1133">Transmembrane helix</keyword>
<feature type="transmembrane region" description="Helical" evidence="1">
    <location>
        <begin position="164"/>
        <end position="190"/>
    </location>
</feature>
<dbReference type="Gene3D" id="3.40.30.10">
    <property type="entry name" value="Glutaredoxin"/>
    <property type="match status" value="1"/>
</dbReference>
<accession>H6Q9I7</accession>